<dbReference type="EMBL" id="CAUYUJ010005602">
    <property type="protein sequence ID" value="CAK0814305.1"/>
    <property type="molecule type" value="Genomic_DNA"/>
</dbReference>
<evidence type="ECO:0008006" key="4">
    <source>
        <dbReference type="Google" id="ProtNLM"/>
    </source>
</evidence>
<sequence>MAETEPKVRKAAVPAALAHGGGDAASDGTEEKERAPKTVAGLLSGSARLWHRWRSDVLGVGTYAAAMSFSCFYASEELMQPPDAVGVARADWARSFTCSSPSATPRGWG</sequence>
<dbReference type="Proteomes" id="UP001189429">
    <property type="component" value="Unassembled WGS sequence"/>
</dbReference>
<keyword evidence="3" id="KW-1185">Reference proteome</keyword>
<evidence type="ECO:0000313" key="2">
    <source>
        <dbReference type="EMBL" id="CAK0814305.1"/>
    </source>
</evidence>
<accession>A0ABN9R8C7</accession>
<proteinExistence type="predicted"/>
<name>A0ABN9R8C7_9DINO</name>
<evidence type="ECO:0000313" key="3">
    <source>
        <dbReference type="Proteomes" id="UP001189429"/>
    </source>
</evidence>
<evidence type="ECO:0000256" key="1">
    <source>
        <dbReference type="SAM" id="MobiDB-lite"/>
    </source>
</evidence>
<organism evidence="2 3">
    <name type="scientific">Prorocentrum cordatum</name>
    <dbReference type="NCBI Taxonomy" id="2364126"/>
    <lineage>
        <taxon>Eukaryota</taxon>
        <taxon>Sar</taxon>
        <taxon>Alveolata</taxon>
        <taxon>Dinophyceae</taxon>
        <taxon>Prorocentrales</taxon>
        <taxon>Prorocentraceae</taxon>
        <taxon>Prorocentrum</taxon>
    </lineage>
</organism>
<comment type="caution">
    <text evidence="2">The sequence shown here is derived from an EMBL/GenBank/DDBJ whole genome shotgun (WGS) entry which is preliminary data.</text>
</comment>
<feature type="region of interest" description="Disordered" evidence="1">
    <location>
        <begin position="1"/>
        <end position="37"/>
    </location>
</feature>
<gene>
    <name evidence="2" type="ORF">PCOR1329_LOCUS17951</name>
</gene>
<protein>
    <recommendedName>
        <fullName evidence="4">Mitochondrial fission process protein 1</fullName>
    </recommendedName>
</protein>
<reference evidence="2" key="1">
    <citation type="submission" date="2023-10" db="EMBL/GenBank/DDBJ databases">
        <authorList>
            <person name="Chen Y."/>
            <person name="Shah S."/>
            <person name="Dougan E. K."/>
            <person name="Thang M."/>
            <person name="Chan C."/>
        </authorList>
    </citation>
    <scope>NUCLEOTIDE SEQUENCE [LARGE SCALE GENOMIC DNA]</scope>
</reference>